<gene>
    <name evidence="2" type="ORF">GGQ61_002521</name>
</gene>
<sequence length="178" mass="18516">MSRIRLLSASAALLLVAACAPTLGPPPPPPPGGGPATAGVFRAEDFSWSAVPGSGRVDGRLTYKSGQTRYSCTGAGVVLTPETPWTRRRMAILYTSAERAALPADEVRARTPSAPSGDYSAFVKRAVCDANSAFSFSGLANGAWYVITVAKPVSGPGPDIAVMRRVEVRGGRAVKVEL</sequence>
<dbReference type="SUPFAM" id="SSF117074">
    <property type="entry name" value="Hypothetical protein PA1324"/>
    <property type="match status" value="1"/>
</dbReference>
<proteinExistence type="predicted"/>
<comment type="caution">
    <text evidence="2">The sequence shown here is derived from an EMBL/GenBank/DDBJ whole genome shotgun (WGS) entry which is preliminary data.</text>
</comment>
<feature type="signal peptide" evidence="1">
    <location>
        <begin position="1"/>
        <end position="24"/>
    </location>
</feature>
<organism evidence="2 3">
    <name type="scientific">Phenylobacterium haematophilum</name>
    <dbReference type="NCBI Taxonomy" id="98513"/>
    <lineage>
        <taxon>Bacteria</taxon>
        <taxon>Pseudomonadati</taxon>
        <taxon>Pseudomonadota</taxon>
        <taxon>Alphaproteobacteria</taxon>
        <taxon>Caulobacterales</taxon>
        <taxon>Caulobacteraceae</taxon>
        <taxon>Phenylobacterium</taxon>
    </lineage>
</organism>
<dbReference type="PROSITE" id="PS51257">
    <property type="entry name" value="PROKAR_LIPOPROTEIN"/>
    <property type="match status" value="1"/>
</dbReference>
<evidence type="ECO:0000313" key="3">
    <source>
        <dbReference type="Proteomes" id="UP000530564"/>
    </source>
</evidence>
<keyword evidence="1" id="KW-0732">Signal</keyword>
<evidence type="ECO:0000313" key="2">
    <source>
        <dbReference type="EMBL" id="MBB3891793.1"/>
    </source>
</evidence>
<accession>A0A840A281</accession>
<feature type="chain" id="PRO_5033059004" description="Lipoprotein" evidence="1">
    <location>
        <begin position="25"/>
        <end position="178"/>
    </location>
</feature>
<name>A0A840A281_9CAUL</name>
<dbReference type="EMBL" id="JACIDK010000003">
    <property type="protein sequence ID" value="MBB3891793.1"/>
    <property type="molecule type" value="Genomic_DNA"/>
</dbReference>
<dbReference type="RefSeq" id="WP_183773235.1">
    <property type="nucleotide sequence ID" value="NZ_JACIDK010000003.1"/>
</dbReference>
<keyword evidence="3" id="KW-1185">Reference proteome</keyword>
<reference evidence="2 3" key="1">
    <citation type="submission" date="2020-08" db="EMBL/GenBank/DDBJ databases">
        <title>Genomic Encyclopedia of Type Strains, Phase IV (KMG-IV): sequencing the most valuable type-strain genomes for metagenomic binning, comparative biology and taxonomic classification.</title>
        <authorList>
            <person name="Goeker M."/>
        </authorList>
    </citation>
    <scope>NUCLEOTIDE SEQUENCE [LARGE SCALE GENOMIC DNA]</scope>
    <source>
        <strain evidence="2 3">DSM 21793</strain>
    </source>
</reference>
<dbReference type="Proteomes" id="UP000530564">
    <property type="component" value="Unassembled WGS sequence"/>
</dbReference>
<evidence type="ECO:0000256" key="1">
    <source>
        <dbReference type="SAM" id="SignalP"/>
    </source>
</evidence>
<evidence type="ECO:0008006" key="4">
    <source>
        <dbReference type="Google" id="ProtNLM"/>
    </source>
</evidence>
<protein>
    <recommendedName>
        <fullName evidence="4">Lipoprotein</fullName>
    </recommendedName>
</protein>
<dbReference type="AlphaFoldDB" id="A0A840A281"/>